<name>A0A3N4KP28_9PEZI</name>
<dbReference type="Proteomes" id="UP000277580">
    <property type="component" value="Unassembled WGS sequence"/>
</dbReference>
<dbReference type="PANTHER" id="PTHR33875">
    <property type="entry name" value="OS09G0542200 PROTEIN"/>
    <property type="match status" value="1"/>
</dbReference>
<protein>
    <recommendedName>
        <fullName evidence="1">Thioredoxin-like fold domain-containing protein</fullName>
    </recommendedName>
</protein>
<evidence type="ECO:0000259" key="1">
    <source>
        <dbReference type="Pfam" id="PF13462"/>
    </source>
</evidence>
<dbReference type="InParanoid" id="A0A3N4KP28"/>
<dbReference type="STRING" id="1392247.A0A3N4KP28"/>
<keyword evidence="3" id="KW-1185">Reference proteome</keyword>
<organism evidence="2 3">
    <name type="scientific">Morchella conica CCBAS932</name>
    <dbReference type="NCBI Taxonomy" id="1392247"/>
    <lineage>
        <taxon>Eukaryota</taxon>
        <taxon>Fungi</taxon>
        <taxon>Dikarya</taxon>
        <taxon>Ascomycota</taxon>
        <taxon>Pezizomycotina</taxon>
        <taxon>Pezizomycetes</taxon>
        <taxon>Pezizales</taxon>
        <taxon>Morchellaceae</taxon>
        <taxon>Morchella</taxon>
    </lineage>
</organism>
<proteinExistence type="predicted"/>
<gene>
    <name evidence="2" type="ORF">P167DRAFT_491513</name>
</gene>
<evidence type="ECO:0000313" key="3">
    <source>
        <dbReference type="Proteomes" id="UP000277580"/>
    </source>
</evidence>
<dbReference type="AlphaFoldDB" id="A0A3N4KP28"/>
<evidence type="ECO:0000313" key="2">
    <source>
        <dbReference type="EMBL" id="RPB10101.1"/>
    </source>
</evidence>
<dbReference type="InterPro" id="IPR036249">
    <property type="entry name" value="Thioredoxin-like_sf"/>
</dbReference>
<accession>A0A3N4KP28</accession>
<dbReference type="Pfam" id="PF13462">
    <property type="entry name" value="Thioredoxin_4"/>
    <property type="match status" value="1"/>
</dbReference>
<dbReference type="Gene3D" id="3.40.30.10">
    <property type="entry name" value="Glutaredoxin"/>
    <property type="match status" value="1"/>
</dbReference>
<sequence>MAVAPKFAAHVLNAPAVPVHTLELYLDYVCPFSAKLFNRIYNDVKPHVERKYPGKVQFIFRHQLQPWHPSSTLVHEAALAVERADPTKFWQFSAALFRDQTSYFDVNVVNETRNQTYGRLAALAGSIGADQKTIYDLLKIGDTPVDGALNTGNQVTNDLKLHVKAARLTGVHVSPTVIFNGNVENAISSGWELGQWVEWFEKNVG</sequence>
<feature type="domain" description="Thioredoxin-like fold" evidence="1">
    <location>
        <begin position="20"/>
        <end position="185"/>
    </location>
</feature>
<dbReference type="SUPFAM" id="SSF52833">
    <property type="entry name" value="Thioredoxin-like"/>
    <property type="match status" value="1"/>
</dbReference>
<dbReference type="EMBL" id="ML119145">
    <property type="protein sequence ID" value="RPB10101.1"/>
    <property type="molecule type" value="Genomic_DNA"/>
</dbReference>
<dbReference type="PANTHER" id="PTHR33875:SF2">
    <property type="entry name" value="ACR183CP"/>
    <property type="match status" value="1"/>
</dbReference>
<reference evidence="2 3" key="1">
    <citation type="journal article" date="2018" name="Nat. Ecol. Evol.">
        <title>Pezizomycetes genomes reveal the molecular basis of ectomycorrhizal truffle lifestyle.</title>
        <authorList>
            <person name="Murat C."/>
            <person name="Payen T."/>
            <person name="Noel B."/>
            <person name="Kuo A."/>
            <person name="Morin E."/>
            <person name="Chen J."/>
            <person name="Kohler A."/>
            <person name="Krizsan K."/>
            <person name="Balestrini R."/>
            <person name="Da Silva C."/>
            <person name="Montanini B."/>
            <person name="Hainaut M."/>
            <person name="Levati E."/>
            <person name="Barry K.W."/>
            <person name="Belfiori B."/>
            <person name="Cichocki N."/>
            <person name="Clum A."/>
            <person name="Dockter R.B."/>
            <person name="Fauchery L."/>
            <person name="Guy J."/>
            <person name="Iotti M."/>
            <person name="Le Tacon F."/>
            <person name="Lindquist E.A."/>
            <person name="Lipzen A."/>
            <person name="Malagnac F."/>
            <person name="Mello A."/>
            <person name="Molinier V."/>
            <person name="Miyauchi S."/>
            <person name="Poulain J."/>
            <person name="Riccioni C."/>
            <person name="Rubini A."/>
            <person name="Sitrit Y."/>
            <person name="Splivallo R."/>
            <person name="Traeger S."/>
            <person name="Wang M."/>
            <person name="Zifcakova L."/>
            <person name="Wipf D."/>
            <person name="Zambonelli A."/>
            <person name="Paolocci F."/>
            <person name="Nowrousian M."/>
            <person name="Ottonello S."/>
            <person name="Baldrian P."/>
            <person name="Spatafora J.W."/>
            <person name="Henrissat B."/>
            <person name="Nagy L.G."/>
            <person name="Aury J.M."/>
            <person name="Wincker P."/>
            <person name="Grigoriev I.V."/>
            <person name="Bonfante P."/>
            <person name="Martin F.M."/>
        </authorList>
    </citation>
    <scope>NUCLEOTIDE SEQUENCE [LARGE SCALE GENOMIC DNA]</scope>
    <source>
        <strain evidence="2 3">CCBAS932</strain>
    </source>
</reference>
<dbReference type="OrthoDB" id="37297at2759"/>
<dbReference type="InterPro" id="IPR012336">
    <property type="entry name" value="Thioredoxin-like_fold"/>
</dbReference>